<accession>A0ABQ3ZDC5</accession>
<dbReference type="InterPro" id="IPR002645">
    <property type="entry name" value="STAS_dom"/>
</dbReference>
<keyword evidence="3" id="KW-1185">Reference proteome</keyword>
<comment type="caution">
    <text evidence="2">The sequence shown here is derived from an EMBL/GenBank/DDBJ whole genome shotgun (WGS) entry which is preliminary data.</text>
</comment>
<reference evidence="2 3" key="1">
    <citation type="submission" date="2021-01" db="EMBL/GenBank/DDBJ databases">
        <title>Whole genome shotgun sequence of Actinoplanes durhamensis NBRC 14914.</title>
        <authorList>
            <person name="Komaki H."/>
            <person name="Tamura T."/>
        </authorList>
    </citation>
    <scope>NUCLEOTIDE SEQUENCE [LARGE SCALE GENOMIC DNA]</scope>
    <source>
        <strain evidence="2 3">NBRC 14914</strain>
    </source>
</reference>
<proteinExistence type="predicted"/>
<dbReference type="PROSITE" id="PS50801">
    <property type="entry name" value="STAS"/>
    <property type="match status" value="1"/>
</dbReference>
<dbReference type="SUPFAM" id="SSF52091">
    <property type="entry name" value="SpoIIaa-like"/>
    <property type="match status" value="1"/>
</dbReference>
<dbReference type="EMBL" id="BOML01000084">
    <property type="protein sequence ID" value="GIE07544.1"/>
    <property type="molecule type" value="Genomic_DNA"/>
</dbReference>
<dbReference type="RefSeq" id="WP_203735383.1">
    <property type="nucleotide sequence ID" value="NZ_BAAATX010000041.1"/>
</dbReference>
<dbReference type="Proteomes" id="UP000637628">
    <property type="component" value="Unassembled WGS sequence"/>
</dbReference>
<sequence length="123" mass="13436">MVMGPQGCEEWKFGNLVVKIRMMPNPGDRILVIAVSGEIDIANAAFLSRWFFRVVGVTHVAQVDIDVSDVDFCDLEGVRALFSVYVLAGARGIECQIVNPRPHIAWLLDVADAGALIDRRPGG</sequence>
<dbReference type="Gene3D" id="3.30.750.24">
    <property type="entry name" value="STAS domain"/>
    <property type="match status" value="1"/>
</dbReference>
<dbReference type="InterPro" id="IPR036513">
    <property type="entry name" value="STAS_dom_sf"/>
</dbReference>
<evidence type="ECO:0000313" key="2">
    <source>
        <dbReference type="EMBL" id="GIE07544.1"/>
    </source>
</evidence>
<protein>
    <recommendedName>
        <fullName evidence="1">STAS domain-containing protein</fullName>
    </recommendedName>
</protein>
<dbReference type="Pfam" id="PF01740">
    <property type="entry name" value="STAS"/>
    <property type="match status" value="1"/>
</dbReference>
<evidence type="ECO:0000313" key="3">
    <source>
        <dbReference type="Proteomes" id="UP000637628"/>
    </source>
</evidence>
<gene>
    <name evidence="2" type="ORF">Adu01nite_88940</name>
</gene>
<dbReference type="CDD" id="cd07043">
    <property type="entry name" value="STAS_anti-anti-sigma_factors"/>
    <property type="match status" value="1"/>
</dbReference>
<name>A0ABQ3ZDC5_9ACTN</name>
<organism evidence="2 3">
    <name type="scientific">Paractinoplanes durhamensis</name>
    <dbReference type="NCBI Taxonomy" id="113563"/>
    <lineage>
        <taxon>Bacteria</taxon>
        <taxon>Bacillati</taxon>
        <taxon>Actinomycetota</taxon>
        <taxon>Actinomycetes</taxon>
        <taxon>Micromonosporales</taxon>
        <taxon>Micromonosporaceae</taxon>
        <taxon>Paractinoplanes</taxon>
    </lineage>
</organism>
<feature type="domain" description="STAS" evidence="1">
    <location>
        <begin position="30"/>
        <end position="109"/>
    </location>
</feature>
<evidence type="ECO:0000259" key="1">
    <source>
        <dbReference type="PROSITE" id="PS50801"/>
    </source>
</evidence>